<organism evidence="2 3">
    <name type="scientific">Hymenobacter oligotrophus</name>
    <dbReference type="NCBI Taxonomy" id="2319843"/>
    <lineage>
        <taxon>Bacteria</taxon>
        <taxon>Pseudomonadati</taxon>
        <taxon>Bacteroidota</taxon>
        <taxon>Cytophagia</taxon>
        <taxon>Cytophagales</taxon>
        <taxon>Hymenobacteraceae</taxon>
        <taxon>Hymenobacter</taxon>
    </lineage>
</organism>
<dbReference type="OrthoDB" id="622163at2"/>
<accession>A0A3B7QRK4</accession>
<keyword evidence="1" id="KW-0732">Signal</keyword>
<dbReference type="Gene3D" id="1.25.40.390">
    <property type="match status" value="1"/>
</dbReference>
<evidence type="ECO:0000256" key="1">
    <source>
        <dbReference type="SAM" id="SignalP"/>
    </source>
</evidence>
<sequence>MKKLLLFCIPALLFTTSCVDSLEDDYNVNPKAATRVPGETLVSNAQRNLARTMVSGSVNLNVFRLYVQQWAQTTYFDESTYDINTRNINGAFWNAMYRDVLRDLVEAKRLIQADNTLNPKVKANQLASIEVLEVYAWSTLVNTFGDVPYSEALDFAKSQPKYDDDKAIYNDLITRLNTAIGQFDASAAGLGDGDLLYHGDVNGWMKFANSLKLRMAMTIADDDAAKAATMVREAAPKVFASNDDNAQVTFLSTPPSTNPLWEDLVQSGRKDFVGTSLFVGTLNDLKDPRLDEYFKPIANGTYKGGVYGSNNSSTTSSNPGPALEDPALPGALMSYSQVQFLLADAASRGFNVGTGTAESFYNAGITASILQWGNTAAEAAAYLLQPEVAYTTAMGTAKEKIGRQEWIALYGQPVDAWTEYRRLDSPKLTAPASALSALPLRFIYPIAEQNVNGSNYAAAASAIGGDVVTTKIFWDKN</sequence>
<name>A0A3B7QRK4_9BACT</name>
<dbReference type="Pfam" id="PF12771">
    <property type="entry name" value="SusD-like_2"/>
    <property type="match status" value="1"/>
</dbReference>
<dbReference type="InterPro" id="IPR011990">
    <property type="entry name" value="TPR-like_helical_dom_sf"/>
</dbReference>
<keyword evidence="3" id="KW-1185">Reference proteome</keyword>
<evidence type="ECO:0000313" key="2">
    <source>
        <dbReference type="EMBL" id="AYA35598.1"/>
    </source>
</evidence>
<proteinExistence type="predicted"/>
<protein>
    <submittedName>
        <fullName evidence="2">SusD/RagB family nutrient-binding outer membrane lipoprotein</fullName>
    </submittedName>
</protein>
<reference evidence="2 3" key="1">
    <citation type="submission" date="2018-09" db="EMBL/GenBank/DDBJ databases">
        <title>Hymenobacter medium sp. nov., isolated from R2A medium.</title>
        <authorList>
            <person name="Yingchao G."/>
        </authorList>
    </citation>
    <scope>NUCLEOTIDE SEQUENCE [LARGE SCALE GENOMIC DNA]</scope>
    <source>
        <strain evidence="3">sh-6</strain>
    </source>
</reference>
<dbReference type="PROSITE" id="PS51257">
    <property type="entry name" value="PROKAR_LIPOPROTEIN"/>
    <property type="match status" value="1"/>
</dbReference>
<feature type="chain" id="PRO_5017573148" evidence="1">
    <location>
        <begin position="20"/>
        <end position="477"/>
    </location>
</feature>
<feature type="signal peptide" evidence="1">
    <location>
        <begin position="1"/>
        <end position="19"/>
    </location>
</feature>
<dbReference type="KEGG" id="hyh:D3Y59_00130"/>
<gene>
    <name evidence="2" type="ORF">D3Y59_00130</name>
</gene>
<dbReference type="AlphaFoldDB" id="A0A3B7QRK4"/>
<keyword evidence="2" id="KW-0449">Lipoprotein</keyword>
<dbReference type="SUPFAM" id="SSF48452">
    <property type="entry name" value="TPR-like"/>
    <property type="match status" value="1"/>
</dbReference>
<dbReference type="EMBL" id="CP032317">
    <property type="protein sequence ID" value="AYA35598.1"/>
    <property type="molecule type" value="Genomic_DNA"/>
</dbReference>
<dbReference type="InterPro" id="IPR041662">
    <property type="entry name" value="SusD-like_2"/>
</dbReference>
<dbReference type="RefSeq" id="WP_119443191.1">
    <property type="nucleotide sequence ID" value="NZ_CP032317.1"/>
</dbReference>
<evidence type="ECO:0000313" key="3">
    <source>
        <dbReference type="Proteomes" id="UP000262802"/>
    </source>
</evidence>
<dbReference type="Proteomes" id="UP000262802">
    <property type="component" value="Chromosome"/>
</dbReference>